<evidence type="ECO:0000313" key="8">
    <source>
        <dbReference type="EMBL" id="CAD5112525.1"/>
    </source>
</evidence>
<dbReference type="GO" id="GO:0016592">
    <property type="term" value="C:mediator complex"/>
    <property type="evidence" value="ECO:0007669"/>
    <property type="project" value="UniProtKB-UniRule"/>
</dbReference>
<dbReference type="Proteomes" id="UP000549394">
    <property type="component" value="Unassembled WGS sequence"/>
</dbReference>
<sequence>MASDRLTQLQDYINIFADQICNAIGCIQQASIKVKSQNNHNSAENSPHPSEQSAEELAALFGKLIAQSMKDIDTLIHSLPSHCSHADKDEIACVQYMRTLEEENTRAVDQLERIIAKGEEDLEKLRDILHEIAVVQLNSCATEVS</sequence>
<evidence type="ECO:0000313" key="9">
    <source>
        <dbReference type="Proteomes" id="UP000549394"/>
    </source>
</evidence>
<comment type="caution">
    <text evidence="8">The sequence shown here is derived from an EMBL/GenBank/DDBJ whole genome shotgun (WGS) entry which is preliminary data.</text>
</comment>
<keyword evidence="5 6" id="KW-0539">Nucleus</keyword>
<protein>
    <recommendedName>
        <fullName evidence="6">Mediator of RNA polymerase II transcription subunit 21</fullName>
    </recommendedName>
</protein>
<comment type="subcellular location">
    <subcellularLocation>
        <location evidence="1 6">Nucleus</location>
    </subcellularLocation>
</comment>
<accession>A0A7I8VB22</accession>
<dbReference type="OrthoDB" id="526653at2759"/>
<proteinExistence type="inferred from homology"/>
<dbReference type="GO" id="GO:0003712">
    <property type="term" value="F:transcription coregulator activity"/>
    <property type="evidence" value="ECO:0007669"/>
    <property type="project" value="TreeGrafter"/>
</dbReference>
<keyword evidence="3 6" id="KW-0010">Activator</keyword>
<dbReference type="Pfam" id="PF11221">
    <property type="entry name" value="Med21"/>
    <property type="match status" value="1"/>
</dbReference>
<comment type="similarity">
    <text evidence="6">Belongs to the Mediator complex subunit 21 family.</text>
</comment>
<keyword evidence="9" id="KW-1185">Reference proteome</keyword>
<dbReference type="GO" id="GO:0006357">
    <property type="term" value="P:regulation of transcription by RNA polymerase II"/>
    <property type="evidence" value="ECO:0007669"/>
    <property type="project" value="TreeGrafter"/>
</dbReference>
<name>A0A7I8VB22_9ANNE</name>
<keyword evidence="2 6" id="KW-0805">Transcription regulation</keyword>
<dbReference type="SUPFAM" id="SSF140718">
    <property type="entry name" value="Mediator hinge subcomplex-like"/>
    <property type="match status" value="1"/>
</dbReference>
<reference evidence="8 9" key="1">
    <citation type="submission" date="2020-08" db="EMBL/GenBank/DDBJ databases">
        <authorList>
            <person name="Hejnol A."/>
        </authorList>
    </citation>
    <scope>NUCLEOTIDE SEQUENCE [LARGE SCALE GENOMIC DNA]</scope>
</reference>
<organism evidence="8 9">
    <name type="scientific">Dimorphilus gyrociliatus</name>
    <dbReference type="NCBI Taxonomy" id="2664684"/>
    <lineage>
        <taxon>Eukaryota</taxon>
        <taxon>Metazoa</taxon>
        <taxon>Spiralia</taxon>
        <taxon>Lophotrochozoa</taxon>
        <taxon>Annelida</taxon>
        <taxon>Polychaeta</taxon>
        <taxon>Polychaeta incertae sedis</taxon>
        <taxon>Dinophilidae</taxon>
        <taxon>Dimorphilus</taxon>
    </lineage>
</organism>
<evidence type="ECO:0000256" key="3">
    <source>
        <dbReference type="ARBA" id="ARBA00023159"/>
    </source>
</evidence>
<evidence type="ECO:0000256" key="6">
    <source>
        <dbReference type="RuleBase" id="RU366036"/>
    </source>
</evidence>
<evidence type="ECO:0000256" key="5">
    <source>
        <dbReference type="ARBA" id="ARBA00023242"/>
    </source>
</evidence>
<evidence type="ECO:0000256" key="7">
    <source>
        <dbReference type="SAM" id="Coils"/>
    </source>
</evidence>
<dbReference type="PANTHER" id="PTHR13381:SF0">
    <property type="entry name" value="MEDIATOR OF RNA POLYMERASE II TRANSCRIPTION SUBUNIT 21"/>
    <property type="match status" value="1"/>
</dbReference>
<evidence type="ECO:0000256" key="1">
    <source>
        <dbReference type="ARBA" id="ARBA00004123"/>
    </source>
</evidence>
<evidence type="ECO:0000256" key="2">
    <source>
        <dbReference type="ARBA" id="ARBA00023015"/>
    </source>
</evidence>
<dbReference type="AlphaFoldDB" id="A0A7I8VB22"/>
<dbReference type="InterPro" id="IPR037212">
    <property type="entry name" value="Med7/Med21-like"/>
</dbReference>
<dbReference type="EMBL" id="CAJFCJ010000002">
    <property type="protein sequence ID" value="CAD5112525.1"/>
    <property type="molecule type" value="Genomic_DNA"/>
</dbReference>
<keyword evidence="7" id="KW-0175">Coiled coil</keyword>
<comment type="function">
    <text evidence="6">Component of the Mediator complex, a coactivator involved in the regulated transcription of nearly all RNA polymerase II-dependent genes. Mediator functions as a bridge to convey information from gene-specific regulatory proteins to the basal RNA polymerase II transcription machinery. Mediator is recruited to promoters by direct interactions with regulatory proteins and serves as a scaffold for the assembly of a functional preinitiation complex with RNA polymerase II and the general transcription factors.</text>
</comment>
<dbReference type="InterPro" id="IPR021384">
    <property type="entry name" value="Mediator_Med21"/>
</dbReference>
<feature type="coiled-coil region" evidence="7">
    <location>
        <begin position="97"/>
        <end position="128"/>
    </location>
</feature>
<evidence type="ECO:0000256" key="4">
    <source>
        <dbReference type="ARBA" id="ARBA00023163"/>
    </source>
</evidence>
<gene>
    <name evidence="8" type="ORF">DGYR_LOCUS1653</name>
</gene>
<comment type="subunit">
    <text evidence="6">Component of the Mediator complex.</text>
</comment>
<keyword evidence="4 6" id="KW-0804">Transcription</keyword>
<dbReference type="PANTHER" id="PTHR13381">
    <property type="entry name" value="RNA POLYMERASE II HOLOENZYME COMPONENT SRB7"/>
    <property type="match status" value="1"/>
</dbReference>
<dbReference type="Gene3D" id="6.10.280.10">
    <property type="entry name" value="Mediator complex, subunit Med21"/>
    <property type="match status" value="1"/>
</dbReference>